<feature type="compositionally biased region" description="Basic and acidic residues" evidence="1">
    <location>
        <begin position="13"/>
        <end position="41"/>
    </location>
</feature>
<protein>
    <submittedName>
        <fullName evidence="2">Uncharacterized protein</fullName>
    </submittedName>
</protein>
<name>A0A2R5GQ97_9STRA</name>
<comment type="caution">
    <text evidence="2">The sequence shown here is derived from an EMBL/GenBank/DDBJ whole genome shotgun (WGS) entry which is preliminary data.</text>
</comment>
<dbReference type="EMBL" id="BEYU01000140">
    <property type="protein sequence ID" value="GBG33037.1"/>
    <property type="molecule type" value="Genomic_DNA"/>
</dbReference>
<dbReference type="AlphaFoldDB" id="A0A2R5GQ97"/>
<organism evidence="2 3">
    <name type="scientific">Hondaea fermentalgiana</name>
    <dbReference type="NCBI Taxonomy" id="2315210"/>
    <lineage>
        <taxon>Eukaryota</taxon>
        <taxon>Sar</taxon>
        <taxon>Stramenopiles</taxon>
        <taxon>Bigyra</taxon>
        <taxon>Labyrinthulomycetes</taxon>
        <taxon>Thraustochytrida</taxon>
        <taxon>Thraustochytriidae</taxon>
        <taxon>Hondaea</taxon>
    </lineage>
</organism>
<keyword evidence="3" id="KW-1185">Reference proteome</keyword>
<feature type="compositionally biased region" description="Basic and acidic residues" evidence="1">
    <location>
        <begin position="361"/>
        <end position="381"/>
    </location>
</feature>
<evidence type="ECO:0000313" key="3">
    <source>
        <dbReference type="Proteomes" id="UP000241890"/>
    </source>
</evidence>
<proteinExistence type="predicted"/>
<reference evidence="2 3" key="1">
    <citation type="submission" date="2017-12" db="EMBL/GenBank/DDBJ databases">
        <title>Sequencing, de novo assembly and annotation of complete genome of a new Thraustochytrid species, strain FCC1311.</title>
        <authorList>
            <person name="Sedici K."/>
            <person name="Godart F."/>
            <person name="Aiese Cigliano R."/>
            <person name="Sanseverino W."/>
            <person name="Barakat M."/>
            <person name="Ortet P."/>
            <person name="Marechal E."/>
            <person name="Cagnac O."/>
            <person name="Amato A."/>
        </authorList>
    </citation>
    <scope>NUCLEOTIDE SEQUENCE [LARGE SCALE GENOMIC DNA]</scope>
</reference>
<dbReference type="InParanoid" id="A0A2R5GQ97"/>
<gene>
    <name evidence="2" type="ORF">FCC1311_092612</name>
</gene>
<evidence type="ECO:0000256" key="1">
    <source>
        <dbReference type="SAM" id="MobiDB-lite"/>
    </source>
</evidence>
<dbReference type="Proteomes" id="UP000241890">
    <property type="component" value="Unassembled WGS sequence"/>
</dbReference>
<evidence type="ECO:0000313" key="2">
    <source>
        <dbReference type="EMBL" id="GBG33037.1"/>
    </source>
</evidence>
<sequence length="393" mass="42322">MARSAPQFAGFEQQEREKNRERETRERARLERELARIDRAARGLAPAPEAERRPSRGKTPKLSGETALHAQQAPQDPEQDDDDALELYQVDSDLILGQYSVDGVLYLEGVLHEDLLQEGCPCEAVRVLPPKGDHDAASGLQVNEDQEDEPEPEEDWCSARIARVSASFNAGSNAWEREYTVKFDDDGVEEVIQCTDLRIVAPKPPFLAPSLAPGGDNEAQGGWSTVAVQYTELEEHNEASEQTPPAKADGGPRLIKGEVEDAVHAAAQSEDSRPGALNPESNSNSNSLTAAVLNAASKSKDAGSEAKPVAPAAPAPGPGDGNVHSNPVAPATAPPGQEEDIHGGDAYSTFNPFGGAYKGIDISKSHEEATRSDEQEAEARAKVKFKRRKKRAK</sequence>
<feature type="region of interest" description="Disordered" evidence="1">
    <location>
        <begin position="1"/>
        <end position="86"/>
    </location>
</feature>
<feature type="compositionally biased region" description="Basic residues" evidence="1">
    <location>
        <begin position="382"/>
        <end position="393"/>
    </location>
</feature>
<accession>A0A2R5GQ97</accession>
<feature type="region of interest" description="Disordered" evidence="1">
    <location>
        <begin position="133"/>
        <end position="152"/>
    </location>
</feature>
<feature type="region of interest" description="Disordered" evidence="1">
    <location>
        <begin position="234"/>
        <end position="393"/>
    </location>
</feature>